<accession>A0A0G9MSG0</accession>
<dbReference type="AlphaFoldDB" id="A0A0G9MSG0"/>
<dbReference type="Pfam" id="PF01124">
    <property type="entry name" value="MAPEG"/>
    <property type="match status" value="1"/>
</dbReference>
<evidence type="ECO:0000256" key="2">
    <source>
        <dbReference type="ARBA" id="ARBA00022692"/>
    </source>
</evidence>
<dbReference type="Proteomes" id="UP000053070">
    <property type="component" value="Unassembled WGS sequence"/>
</dbReference>
<dbReference type="PATRIC" id="fig|502682.8.peg.875"/>
<dbReference type="STRING" id="502682.BMF35_a2281"/>
<dbReference type="SUPFAM" id="SSF161084">
    <property type="entry name" value="MAPEG domain-like"/>
    <property type="match status" value="1"/>
</dbReference>
<evidence type="ECO:0008006" key="8">
    <source>
        <dbReference type="Google" id="ProtNLM"/>
    </source>
</evidence>
<keyword evidence="7" id="KW-1185">Reference proteome</keyword>
<evidence type="ECO:0000256" key="4">
    <source>
        <dbReference type="ARBA" id="ARBA00023136"/>
    </source>
</evidence>
<evidence type="ECO:0000313" key="7">
    <source>
        <dbReference type="Proteomes" id="UP000053070"/>
    </source>
</evidence>
<evidence type="ECO:0000256" key="1">
    <source>
        <dbReference type="ARBA" id="ARBA00004370"/>
    </source>
</evidence>
<sequence length="131" mass="14509">MDLHISLLSIALAAFINMWLGIRCSQLRISDKVLHGDGGNAALAKRMRAHANFVEYTPLAMVLVLALDMTDHHGWVLALSALAFLIARVLHAFGMDLDRPNKLRMIGVLVTWLCYALWIGWAVIAALGYAR</sequence>
<feature type="transmembrane region" description="Helical" evidence="5">
    <location>
        <begin position="6"/>
        <end position="22"/>
    </location>
</feature>
<feature type="transmembrane region" description="Helical" evidence="5">
    <location>
        <begin position="75"/>
        <end position="94"/>
    </location>
</feature>
<organism evidence="6 7">
    <name type="scientific">Aurantiacibacter gangjinensis</name>
    <dbReference type="NCBI Taxonomy" id="502682"/>
    <lineage>
        <taxon>Bacteria</taxon>
        <taxon>Pseudomonadati</taxon>
        <taxon>Pseudomonadota</taxon>
        <taxon>Alphaproteobacteria</taxon>
        <taxon>Sphingomonadales</taxon>
        <taxon>Erythrobacteraceae</taxon>
        <taxon>Aurantiacibacter</taxon>
    </lineage>
</organism>
<keyword evidence="2 5" id="KW-0812">Transmembrane</keyword>
<protein>
    <recommendedName>
        <fullName evidence="8">MAPEG family protein</fullName>
    </recommendedName>
</protein>
<comment type="caution">
    <text evidence="6">The sequence shown here is derived from an EMBL/GenBank/DDBJ whole genome shotgun (WGS) entry which is preliminary data.</text>
</comment>
<dbReference type="PANTHER" id="PTHR35814">
    <property type="match status" value="1"/>
</dbReference>
<keyword evidence="4 5" id="KW-0472">Membrane</keyword>
<dbReference type="EMBL" id="LBHC01000001">
    <property type="protein sequence ID" value="KLE33672.1"/>
    <property type="molecule type" value="Genomic_DNA"/>
</dbReference>
<feature type="transmembrane region" description="Helical" evidence="5">
    <location>
        <begin position="106"/>
        <end position="130"/>
    </location>
</feature>
<keyword evidence="3 5" id="KW-1133">Transmembrane helix</keyword>
<dbReference type="GO" id="GO:0016020">
    <property type="term" value="C:membrane"/>
    <property type="evidence" value="ECO:0007669"/>
    <property type="project" value="UniProtKB-SubCell"/>
</dbReference>
<evidence type="ECO:0000256" key="3">
    <source>
        <dbReference type="ARBA" id="ARBA00022989"/>
    </source>
</evidence>
<dbReference type="InterPro" id="IPR001129">
    <property type="entry name" value="Membr-assoc_MAPEG"/>
</dbReference>
<evidence type="ECO:0000256" key="5">
    <source>
        <dbReference type="SAM" id="Phobius"/>
    </source>
</evidence>
<dbReference type="InterPro" id="IPR023352">
    <property type="entry name" value="MAPEG-like_dom_sf"/>
</dbReference>
<comment type="subcellular location">
    <subcellularLocation>
        <location evidence="1">Membrane</location>
    </subcellularLocation>
</comment>
<reference evidence="6 7" key="1">
    <citation type="submission" date="2015-04" db="EMBL/GenBank/DDBJ databases">
        <title>The draft genome sequence of Erythrobacr gangjinensis K7-2.</title>
        <authorList>
            <person name="Zhuang L."/>
            <person name="Liu Y."/>
            <person name="Shao Z."/>
        </authorList>
    </citation>
    <scope>NUCLEOTIDE SEQUENCE [LARGE SCALE GENOMIC DNA]</scope>
    <source>
        <strain evidence="6 7">K7-2</strain>
    </source>
</reference>
<gene>
    <name evidence="6" type="ORF">AAW01_04285</name>
</gene>
<evidence type="ECO:0000313" key="6">
    <source>
        <dbReference type="EMBL" id="KLE33672.1"/>
    </source>
</evidence>
<dbReference type="PANTHER" id="PTHR35814:SF1">
    <property type="entry name" value="GLUTATHIONE S-TRANSFERASE-RELATED"/>
    <property type="match status" value="1"/>
</dbReference>
<dbReference type="Gene3D" id="1.20.120.550">
    <property type="entry name" value="Membrane associated eicosanoid/glutathione metabolism-like domain"/>
    <property type="match status" value="1"/>
</dbReference>
<name>A0A0G9MSG0_9SPHN</name>
<proteinExistence type="predicted"/>